<dbReference type="InterPro" id="IPR036615">
    <property type="entry name" value="Mur_ligase_C_dom_sf"/>
</dbReference>
<dbReference type="Gene3D" id="3.40.1390.10">
    <property type="entry name" value="MurE/MurF, N-terminal domain"/>
    <property type="match status" value="1"/>
</dbReference>
<keyword evidence="2 7" id="KW-0132">Cell division</keyword>
<dbReference type="SUPFAM" id="SSF63418">
    <property type="entry name" value="MurE/MurF N-terminal domain"/>
    <property type="match status" value="1"/>
</dbReference>
<dbReference type="OrthoDB" id="9800958at2"/>
<dbReference type="PANTHER" id="PTHR23135">
    <property type="entry name" value="MUR LIGASE FAMILY MEMBER"/>
    <property type="match status" value="1"/>
</dbReference>
<feature type="binding site" evidence="7">
    <location>
        <position position="190"/>
    </location>
    <ligand>
        <name>UDP-N-acetyl-alpha-D-muramoyl-L-alanyl-D-glutamate</name>
        <dbReference type="ChEBI" id="CHEBI:83900"/>
    </ligand>
</feature>
<dbReference type="GO" id="GO:0071555">
    <property type="term" value="P:cell wall organization"/>
    <property type="evidence" value="ECO:0007669"/>
    <property type="project" value="UniProtKB-KW"/>
</dbReference>
<accession>A0A1R1MMW6</accession>
<dbReference type="InterPro" id="IPR000713">
    <property type="entry name" value="Mur_ligase_N"/>
</dbReference>
<evidence type="ECO:0000256" key="6">
    <source>
        <dbReference type="ARBA" id="ARBA00023316"/>
    </source>
</evidence>
<proteinExistence type="inferred from homology"/>
<feature type="domain" description="Mur ligase N-terminal catalytic" evidence="9">
    <location>
        <begin position="22"/>
        <end position="72"/>
    </location>
</feature>
<dbReference type="HAMAP" id="MF_00208">
    <property type="entry name" value="MurE"/>
    <property type="match status" value="1"/>
</dbReference>
<dbReference type="Gene3D" id="3.40.1190.10">
    <property type="entry name" value="Mur-like, catalytic domain"/>
    <property type="match status" value="1"/>
</dbReference>
<keyword evidence="4 7" id="KW-0573">Peptidoglycan synthesis</keyword>
<feature type="binding site" evidence="7">
    <location>
        <position position="449"/>
    </location>
    <ligand>
        <name>meso-2,6-diaminopimelate</name>
        <dbReference type="ChEBI" id="CHEBI:57791"/>
    </ligand>
</feature>
<dbReference type="SUPFAM" id="SSF53244">
    <property type="entry name" value="MurD-like peptide ligases, peptide-binding domain"/>
    <property type="match status" value="1"/>
</dbReference>
<dbReference type="Pfam" id="PF01225">
    <property type="entry name" value="Mur_ligase"/>
    <property type="match status" value="1"/>
</dbReference>
<feature type="binding site" evidence="7">
    <location>
        <begin position="401"/>
        <end position="404"/>
    </location>
    <ligand>
        <name>meso-2,6-diaminopimelate</name>
        <dbReference type="ChEBI" id="CHEBI:57791"/>
    </ligand>
</feature>
<protein>
    <recommendedName>
        <fullName evidence="7">UDP-N-acetylmuramoyl-L-alanyl-D-glutamate--2,6-diaminopimelate ligase</fullName>
        <ecNumber evidence="7">6.3.2.13</ecNumber>
    </recommendedName>
    <alternativeName>
        <fullName evidence="7">Meso-A2pm-adding enzyme</fullName>
    </alternativeName>
    <alternativeName>
        <fullName evidence="7">Meso-diaminopimelate-adding enzyme</fullName>
    </alternativeName>
    <alternativeName>
        <fullName evidence="7">UDP-MurNAc-L-Ala-D-Glu:meso-diaminopimelate ligase</fullName>
    </alternativeName>
    <alternativeName>
        <fullName evidence="7">UDP-MurNAc-tripeptide synthetase</fullName>
    </alternativeName>
    <alternativeName>
        <fullName evidence="7">UDP-N-acetylmuramyl-tripeptide synthetase</fullName>
    </alternativeName>
</protein>
<feature type="short sequence motif" description="Meso-diaminopimelate recognition motif" evidence="7">
    <location>
        <begin position="401"/>
        <end position="404"/>
    </location>
</feature>
<dbReference type="GO" id="GO:0005524">
    <property type="term" value="F:ATP binding"/>
    <property type="evidence" value="ECO:0007669"/>
    <property type="project" value="UniProtKB-UniRule"/>
</dbReference>
<feature type="binding site" evidence="7">
    <location>
        <position position="29"/>
    </location>
    <ligand>
        <name>UDP-N-acetyl-alpha-D-muramoyl-L-alanyl-D-glutamate</name>
        <dbReference type="ChEBI" id="CHEBI:83900"/>
    </ligand>
</feature>
<keyword evidence="7" id="KW-0436">Ligase</keyword>
<comment type="PTM">
    <text evidence="7">Carboxylation is probably crucial for Mg(2+) binding and, consequently, for the gamma-phosphate positioning of ATP.</text>
</comment>
<comment type="caution">
    <text evidence="12">The sequence shown here is derived from an EMBL/GenBank/DDBJ whole genome shotgun (WGS) entry which is preliminary data.</text>
</comment>
<dbReference type="NCBIfam" id="NF001126">
    <property type="entry name" value="PRK00139.1-4"/>
    <property type="match status" value="1"/>
</dbReference>
<keyword evidence="7" id="KW-0963">Cytoplasm</keyword>
<comment type="similarity">
    <text evidence="1 7">Belongs to the MurCDEF family. MurE subfamily.</text>
</comment>
<feature type="binding site" evidence="7">
    <location>
        <begin position="113"/>
        <end position="119"/>
    </location>
    <ligand>
        <name>ATP</name>
        <dbReference type="ChEBI" id="CHEBI:30616"/>
    </ligand>
</feature>
<dbReference type="InterPro" id="IPR005761">
    <property type="entry name" value="UDP-N-AcMur-Glu-dNH2Pim_ligase"/>
</dbReference>
<reference evidence="12 13" key="1">
    <citation type="submission" date="2016-10" db="EMBL/GenBank/DDBJ databases">
        <title>Genome sequence of a sulfur-reducing bacterium Desulfurobacterium indicum K6013.</title>
        <authorList>
            <person name="Cao J."/>
            <person name="Shao Z."/>
            <person name="Alain K."/>
            <person name="Jebbar M."/>
        </authorList>
    </citation>
    <scope>NUCLEOTIDE SEQUENCE [LARGE SCALE GENOMIC DNA]</scope>
    <source>
        <strain evidence="12 13">K6013</strain>
    </source>
</reference>
<comment type="function">
    <text evidence="7">Catalyzes the addition of meso-diaminopimelic acid to the nucleotide precursor UDP-N-acetylmuramoyl-L-alanyl-D-glutamate (UMAG) in the biosynthesis of bacterial cell-wall peptidoglycan.</text>
</comment>
<evidence type="ECO:0000256" key="7">
    <source>
        <dbReference type="HAMAP-Rule" id="MF_00208"/>
    </source>
</evidence>
<dbReference type="GO" id="GO:0009252">
    <property type="term" value="P:peptidoglycan biosynthetic process"/>
    <property type="evidence" value="ECO:0007669"/>
    <property type="project" value="UniProtKB-UniRule"/>
</dbReference>
<dbReference type="Pfam" id="PF02875">
    <property type="entry name" value="Mur_ligase_C"/>
    <property type="match status" value="1"/>
</dbReference>
<evidence type="ECO:0000313" key="13">
    <source>
        <dbReference type="Proteomes" id="UP000187408"/>
    </source>
</evidence>
<feature type="binding site" evidence="7">
    <location>
        <position position="182"/>
    </location>
    <ligand>
        <name>UDP-N-acetyl-alpha-D-muramoyl-L-alanyl-D-glutamate</name>
        <dbReference type="ChEBI" id="CHEBI:83900"/>
    </ligand>
</feature>
<dbReference type="SUPFAM" id="SSF53623">
    <property type="entry name" value="MurD-like peptide ligases, catalytic domain"/>
    <property type="match status" value="1"/>
</dbReference>
<feature type="binding site" evidence="7">
    <location>
        <begin position="155"/>
        <end position="156"/>
    </location>
    <ligand>
        <name>UDP-N-acetyl-alpha-D-muramoyl-L-alanyl-D-glutamate</name>
        <dbReference type="ChEBI" id="CHEBI:83900"/>
    </ligand>
</feature>
<feature type="modified residue" description="N6-carboxylysine" evidence="7">
    <location>
        <position position="222"/>
    </location>
</feature>
<evidence type="ECO:0000256" key="1">
    <source>
        <dbReference type="ARBA" id="ARBA00005898"/>
    </source>
</evidence>
<comment type="subcellular location">
    <subcellularLocation>
        <location evidence="7 8">Cytoplasm</location>
    </subcellularLocation>
</comment>
<dbReference type="STRING" id="1914305.BLW93_01940"/>
<dbReference type="GO" id="GO:0051301">
    <property type="term" value="P:cell division"/>
    <property type="evidence" value="ECO:0007669"/>
    <property type="project" value="UniProtKB-KW"/>
</dbReference>
<dbReference type="AlphaFoldDB" id="A0A1R1MMW6"/>
<keyword evidence="7" id="KW-0547">Nucleotide-binding</keyword>
<comment type="pathway">
    <text evidence="7 8">Cell wall biogenesis; peptidoglycan biosynthesis.</text>
</comment>
<name>A0A1R1MMW6_9BACT</name>
<comment type="catalytic activity">
    <reaction evidence="7">
        <text>UDP-N-acetyl-alpha-D-muramoyl-L-alanyl-D-glutamate + meso-2,6-diaminopimelate + ATP = UDP-N-acetyl-alpha-D-muramoyl-L-alanyl-gamma-D-glutamyl-meso-2,6-diaminopimelate + ADP + phosphate + H(+)</text>
        <dbReference type="Rhea" id="RHEA:23676"/>
        <dbReference type="ChEBI" id="CHEBI:15378"/>
        <dbReference type="ChEBI" id="CHEBI:30616"/>
        <dbReference type="ChEBI" id="CHEBI:43474"/>
        <dbReference type="ChEBI" id="CHEBI:57791"/>
        <dbReference type="ChEBI" id="CHEBI:83900"/>
        <dbReference type="ChEBI" id="CHEBI:83905"/>
        <dbReference type="ChEBI" id="CHEBI:456216"/>
        <dbReference type="EC" id="6.3.2.13"/>
    </reaction>
</comment>
<dbReference type="PANTHER" id="PTHR23135:SF4">
    <property type="entry name" value="UDP-N-ACETYLMURAMOYL-L-ALANYL-D-GLUTAMATE--2,6-DIAMINOPIMELATE LIGASE MURE HOMOLOG, CHLOROPLASTIC"/>
    <property type="match status" value="1"/>
</dbReference>
<keyword evidence="6 7" id="KW-0961">Cell wall biogenesis/degradation</keyword>
<dbReference type="EMBL" id="MOEN01000004">
    <property type="protein sequence ID" value="OMH41103.1"/>
    <property type="molecule type" value="Genomic_DNA"/>
</dbReference>
<evidence type="ECO:0000256" key="2">
    <source>
        <dbReference type="ARBA" id="ARBA00022618"/>
    </source>
</evidence>
<evidence type="ECO:0000256" key="5">
    <source>
        <dbReference type="ARBA" id="ARBA00023306"/>
    </source>
</evidence>
<dbReference type="EC" id="6.3.2.13" evidence="7"/>
<keyword evidence="3 7" id="KW-0133">Cell shape</keyword>
<dbReference type="GO" id="GO:0008765">
    <property type="term" value="F:UDP-N-acetylmuramoylalanyl-D-glutamate-2,6-diaminopimelate ligase activity"/>
    <property type="evidence" value="ECO:0007669"/>
    <property type="project" value="UniProtKB-UniRule"/>
</dbReference>
<evidence type="ECO:0000256" key="3">
    <source>
        <dbReference type="ARBA" id="ARBA00022960"/>
    </source>
</evidence>
<dbReference type="NCBIfam" id="TIGR01085">
    <property type="entry name" value="murE"/>
    <property type="match status" value="1"/>
</dbReference>
<evidence type="ECO:0000256" key="8">
    <source>
        <dbReference type="RuleBase" id="RU004135"/>
    </source>
</evidence>
<dbReference type="UniPathway" id="UPA00219"/>
<feature type="binding site" evidence="7">
    <location>
        <position position="377"/>
    </location>
    <ligand>
        <name>meso-2,6-diaminopimelate</name>
        <dbReference type="ChEBI" id="CHEBI:57791"/>
    </ligand>
</feature>
<dbReference type="RefSeq" id="WP_076712432.1">
    <property type="nucleotide sequence ID" value="NZ_MOEN01000004.1"/>
</dbReference>
<comment type="caution">
    <text evidence="7">Lacks conserved residue(s) required for the propagation of feature annotation.</text>
</comment>
<evidence type="ECO:0000313" key="12">
    <source>
        <dbReference type="EMBL" id="OMH41103.1"/>
    </source>
</evidence>
<dbReference type="InterPro" id="IPR036565">
    <property type="entry name" value="Mur-like_cat_sf"/>
</dbReference>
<dbReference type="Gene3D" id="3.90.190.20">
    <property type="entry name" value="Mur ligase, C-terminal domain"/>
    <property type="match status" value="1"/>
</dbReference>
<feature type="domain" description="Mur ligase C-terminal" evidence="10">
    <location>
        <begin position="332"/>
        <end position="451"/>
    </location>
</feature>
<keyword evidence="13" id="KW-1185">Reference proteome</keyword>
<dbReference type="Proteomes" id="UP000187408">
    <property type="component" value="Unassembled WGS sequence"/>
</dbReference>
<dbReference type="GO" id="GO:0005737">
    <property type="term" value="C:cytoplasm"/>
    <property type="evidence" value="ECO:0007669"/>
    <property type="project" value="UniProtKB-SubCell"/>
</dbReference>
<evidence type="ECO:0000259" key="9">
    <source>
        <dbReference type="Pfam" id="PF01225"/>
    </source>
</evidence>
<dbReference type="GO" id="GO:0008360">
    <property type="term" value="P:regulation of cell shape"/>
    <property type="evidence" value="ECO:0007669"/>
    <property type="project" value="UniProtKB-KW"/>
</dbReference>
<sequence length="482" mass="54185">MKLSKLIENSDVKPILFKEHNIKGLSENSRQIGAGYLFFAVKGFKTDGHKFAESAISRGAVAVIGTDEKFLKKLADKGITTLLTRNIRKTEALIAHKFFGEPSKKLKLIGITGTNGKTTTSFILYNALKKASFKTGLIGTVEYITPKSRKKAERTTPPPIELNALLKKMVDEGTEYVVMEVSSHAVSLSRIEGLNFHAGIFTNLSPEHLDFYRDIFDYFLAKYQFLKHINPKGFFLTNSDNFFGSIIEGTKQIRTFETLSYGKSGNFRLTNIQPLPDGTVIEITFNNKTYHIKTNLKGKYNAYNVTAAFGTLLKLGIKNIEGTFENIRVPGRLEEVVPNIYIDYAHTPDALENVLKTLKETYPDRKLTVVFGCGGDRDKHKRPLMGAIASKIADRIIVTTDNPRFENPDKIIEEILEGCNFQKTVVIKDRKKAIEKAIKENEGIILIAGKGHEEYQEINGEKHHFSDREAVLEVINDTKRNS</sequence>
<keyword evidence="5 7" id="KW-0131">Cell cycle</keyword>
<dbReference type="InterPro" id="IPR013221">
    <property type="entry name" value="Mur_ligase_cen"/>
</dbReference>
<dbReference type="Pfam" id="PF08245">
    <property type="entry name" value="Mur_ligase_M"/>
    <property type="match status" value="1"/>
</dbReference>
<dbReference type="InterPro" id="IPR004101">
    <property type="entry name" value="Mur_ligase_C"/>
</dbReference>
<organism evidence="12 13">
    <name type="scientific">Desulfurobacterium indicum</name>
    <dbReference type="NCBI Taxonomy" id="1914305"/>
    <lineage>
        <taxon>Bacteria</taxon>
        <taxon>Pseudomonadati</taxon>
        <taxon>Aquificota</taxon>
        <taxon>Aquificia</taxon>
        <taxon>Desulfurobacteriales</taxon>
        <taxon>Desulfurobacteriaceae</taxon>
        <taxon>Desulfurobacterium</taxon>
    </lineage>
</organism>
<keyword evidence="7" id="KW-0067">ATP-binding</keyword>
<dbReference type="GO" id="GO:0000287">
    <property type="term" value="F:magnesium ion binding"/>
    <property type="evidence" value="ECO:0007669"/>
    <property type="project" value="UniProtKB-UniRule"/>
</dbReference>
<keyword evidence="7" id="KW-0460">Magnesium</keyword>
<evidence type="ECO:0000259" key="10">
    <source>
        <dbReference type="Pfam" id="PF02875"/>
    </source>
</evidence>
<evidence type="ECO:0000259" key="11">
    <source>
        <dbReference type="Pfam" id="PF08245"/>
    </source>
</evidence>
<feature type="binding site" evidence="7">
    <location>
        <position position="453"/>
    </location>
    <ligand>
        <name>meso-2,6-diaminopimelate</name>
        <dbReference type="ChEBI" id="CHEBI:57791"/>
    </ligand>
</feature>
<comment type="cofactor">
    <cofactor evidence="7">
        <name>Mg(2+)</name>
        <dbReference type="ChEBI" id="CHEBI:18420"/>
    </cofactor>
</comment>
<feature type="domain" description="Mur ligase central" evidence="11">
    <location>
        <begin position="111"/>
        <end position="311"/>
    </location>
</feature>
<gene>
    <name evidence="7" type="primary">murE</name>
    <name evidence="12" type="ORF">BLW93_01940</name>
</gene>
<evidence type="ECO:0000256" key="4">
    <source>
        <dbReference type="ARBA" id="ARBA00022984"/>
    </source>
</evidence>
<dbReference type="InterPro" id="IPR035911">
    <property type="entry name" value="MurE/MurF_N"/>
</dbReference>